<evidence type="ECO:0000256" key="2">
    <source>
        <dbReference type="ARBA" id="ARBA00022723"/>
    </source>
</evidence>
<dbReference type="InterPro" id="IPR036236">
    <property type="entry name" value="Znf_C2H2_sf"/>
</dbReference>
<proteinExistence type="predicted"/>
<keyword evidence="4 10" id="KW-0863">Zinc-finger</keyword>
<sequence>MPKTTETRDGDDKGHEIDESKLDAGPCPICGRLMASRHGMKRHVKIVHKGVGKCKCGACDRKFTTSFALQRHLRRVHQGFTEEQQTCPFCCKHFCNKHSLDRHLRLVHESVEFGVCPICARSFSSKYAMTRHQNNVHANSHHICAKCNVKFLSKFTLTGHNLAMHNTSKIFACGQCSLCFLDPSDRQLHITEVHKCTFTPLPSPLSLPIVSIVRRLLQLWYLFVSCVLA</sequence>
<feature type="domain" description="C2H2-type" evidence="12">
    <location>
        <begin position="85"/>
        <end position="113"/>
    </location>
</feature>
<protein>
    <recommendedName>
        <fullName evidence="12">C2H2-type domain-containing protein</fullName>
    </recommendedName>
</protein>
<feature type="domain" description="C2H2-type" evidence="12">
    <location>
        <begin position="54"/>
        <end position="82"/>
    </location>
</feature>
<dbReference type="GO" id="GO:0008270">
    <property type="term" value="F:zinc ion binding"/>
    <property type="evidence" value="ECO:0007669"/>
    <property type="project" value="UniProtKB-KW"/>
</dbReference>
<dbReference type="InterPro" id="IPR013087">
    <property type="entry name" value="Znf_C2H2_type"/>
</dbReference>
<organism evidence="13">
    <name type="scientific">Schistocephalus solidus</name>
    <name type="common">Tapeworm</name>
    <dbReference type="NCBI Taxonomy" id="70667"/>
    <lineage>
        <taxon>Eukaryota</taxon>
        <taxon>Metazoa</taxon>
        <taxon>Spiralia</taxon>
        <taxon>Lophotrochozoa</taxon>
        <taxon>Platyhelminthes</taxon>
        <taxon>Cestoda</taxon>
        <taxon>Eucestoda</taxon>
        <taxon>Diphyllobothriidea</taxon>
        <taxon>Diphyllobothriidae</taxon>
        <taxon>Schistocephalus</taxon>
    </lineage>
</organism>
<dbReference type="Pfam" id="PF13894">
    <property type="entry name" value="zf-C2H2_4"/>
    <property type="match status" value="1"/>
</dbReference>
<evidence type="ECO:0000256" key="1">
    <source>
        <dbReference type="ARBA" id="ARBA00004123"/>
    </source>
</evidence>
<dbReference type="EMBL" id="GEEE01013075">
    <property type="protein sequence ID" value="JAP50150.1"/>
    <property type="molecule type" value="Transcribed_RNA"/>
</dbReference>
<dbReference type="InterPro" id="IPR041697">
    <property type="entry name" value="Znf-C2H2_11"/>
</dbReference>
<dbReference type="SMART" id="SM00355">
    <property type="entry name" value="ZnF_C2H2"/>
    <property type="match status" value="6"/>
</dbReference>
<feature type="domain" description="C2H2-type" evidence="12">
    <location>
        <begin position="114"/>
        <end position="142"/>
    </location>
</feature>
<evidence type="ECO:0000256" key="9">
    <source>
        <dbReference type="ARBA" id="ARBA00023242"/>
    </source>
</evidence>
<evidence type="ECO:0000256" key="8">
    <source>
        <dbReference type="ARBA" id="ARBA00023163"/>
    </source>
</evidence>
<dbReference type="PROSITE" id="PS50157">
    <property type="entry name" value="ZINC_FINGER_C2H2_2"/>
    <property type="match status" value="4"/>
</dbReference>
<evidence type="ECO:0000256" key="4">
    <source>
        <dbReference type="ARBA" id="ARBA00022771"/>
    </source>
</evidence>
<evidence type="ECO:0000256" key="5">
    <source>
        <dbReference type="ARBA" id="ARBA00022833"/>
    </source>
</evidence>
<keyword evidence="5" id="KW-0862">Zinc</keyword>
<evidence type="ECO:0000313" key="13">
    <source>
        <dbReference type="EMBL" id="JAP60308.1"/>
    </source>
</evidence>
<accession>A0A0V0J5B7</accession>
<keyword evidence="2" id="KW-0479">Metal-binding</keyword>
<evidence type="ECO:0000256" key="6">
    <source>
        <dbReference type="ARBA" id="ARBA00023015"/>
    </source>
</evidence>
<keyword evidence="3" id="KW-0677">Repeat</keyword>
<feature type="region of interest" description="Disordered" evidence="11">
    <location>
        <begin position="1"/>
        <end position="20"/>
    </location>
</feature>
<dbReference type="PROSITE" id="PS00028">
    <property type="entry name" value="ZINC_FINGER_C2H2_1"/>
    <property type="match status" value="6"/>
</dbReference>
<keyword evidence="8" id="KW-0804">Transcription</keyword>
<dbReference type="PANTHER" id="PTHR24376">
    <property type="entry name" value="ZINC FINGER PROTEIN"/>
    <property type="match status" value="1"/>
</dbReference>
<name>A0A0V0J5B7_SCHSO</name>
<gene>
    <name evidence="13" type="ORF">TR140030</name>
</gene>
<evidence type="ECO:0000256" key="11">
    <source>
        <dbReference type="SAM" id="MobiDB-lite"/>
    </source>
</evidence>
<keyword evidence="6" id="KW-0805">Transcription regulation</keyword>
<dbReference type="Pfam" id="PF16622">
    <property type="entry name" value="zf-C2H2_11"/>
    <property type="match status" value="1"/>
</dbReference>
<dbReference type="SUPFAM" id="SSF57667">
    <property type="entry name" value="beta-beta-alpha zinc fingers"/>
    <property type="match status" value="3"/>
</dbReference>
<dbReference type="GO" id="GO:0005634">
    <property type="term" value="C:nucleus"/>
    <property type="evidence" value="ECO:0007669"/>
    <property type="project" value="UniProtKB-SubCell"/>
</dbReference>
<keyword evidence="7" id="KW-0238">DNA-binding</keyword>
<dbReference type="AlphaFoldDB" id="A0A0V0J5B7"/>
<evidence type="ECO:0000256" key="7">
    <source>
        <dbReference type="ARBA" id="ARBA00023125"/>
    </source>
</evidence>
<dbReference type="GO" id="GO:0001228">
    <property type="term" value="F:DNA-binding transcription activator activity, RNA polymerase II-specific"/>
    <property type="evidence" value="ECO:0007669"/>
    <property type="project" value="TreeGrafter"/>
</dbReference>
<dbReference type="EMBL" id="GEEE01002917">
    <property type="protein sequence ID" value="JAP60308.1"/>
    <property type="molecule type" value="Transcribed_RNA"/>
</dbReference>
<keyword evidence="9" id="KW-0539">Nucleus</keyword>
<evidence type="ECO:0000256" key="3">
    <source>
        <dbReference type="ARBA" id="ARBA00022737"/>
    </source>
</evidence>
<dbReference type="Gene3D" id="3.30.160.60">
    <property type="entry name" value="Classic Zinc Finger"/>
    <property type="match status" value="3"/>
</dbReference>
<comment type="subcellular location">
    <subcellularLocation>
        <location evidence="1">Nucleus</location>
    </subcellularLocation>
</comment>
<feature type="domain" description="C2H2-type" evidence="12">
    <location>
        <begin position="25"/>
        <end position="53"/>
    </location>
</feature>
<dbReference type="PANTHER" id="PTHR24376:SF235">
    <property type="entry name" value="C2H2-TYPE DOMAIN-CONTAINING PROTEIN"/>
    <property type="match status" value="1"/>
</dbReference>
<evidence type="ECO:0000259" key="12">
    <source>
        <dbReference type="PROSITE" id="PS50157"/>
    </source>
</evidence>
<dbReference type="GO" id="GO:0000978">
    <property type="term" value="F:RNA polymerase II cis-regulatory region sequence-specific DNA binding"/>
    <property type="evidence" value="ECO:0007669"/>
    <property type="project" value="TreeGrafter"/>
</dbReference>
<evidence type="ECO:0000256" key="10">
    <source>
        <dbReference type="PROSITE-ProRule" id="PRU00042"/>
    </source>
</evidence>
<reference evidence="13" key="1">
    <citation type="submission" date="2016-01" db="EMBL/GenBank/DDBJ databases">
        <title>Reference transcriptome for the parasite Schistocephalus solidus: insights into the molecular evolution of parasitism.</title>
        <authorList>
            <person name="Hebert F.O."/>
            <person name="Grambauer S."/>
            <person name="Barber I."/>
            <person name="Landry C.R."/>
            <person name="Aubin-Horth N."/>
        </authorList>
    </citation>
    <scope>NUCLEOTIDE SEQUENCE</scope>
</reference>